<evidence type="ECO:0000256" key="1">
    <source>
        <dbReference type="ARBA" id="ARBA00022490"/>
    </source>
</evidence>
<evidence type="ECO:0000256" key="4">
    <source>
        <dbReference type="ARBA" id="ARBA00022839"/>
    </source>
</evidence>
<feature type="domain" description="OB-fold nucleic acid binding" evidence="7">
    <location>
        <begin position="12"/>
        <end position="105"/>
    </location>
</feature>
<dbReference type="HAMAP" id="MF_00378">
    <property type="entry name" value="Exonuc_7_L"/>
    <property type="match status" value="1"/>
</dbReference>
<dbReference type="AlphaFoldDB" id="A0A3B0Y3Q7"/>
<dbReference type="GO" id="GO:0003676">
    <property type="term" value="F:nucleic acid binding"/>
    <property type="evidence" value="ECO:0007669"/>
    <property type="project" value="InterPro"/>
</dbReference>
<reference evidence="8" key="1">
    <citation type="submission" date="2018-06" db="EMBL/GenBank/DDBJ databases">
        <authorList>
            <person name="Zhirakovskaya E."/>
        </authorList>
    </citation>
    <scope>NUCLEOTIDE SEQUENCE</scope>
</reference>
<dbReference type="EC" id="3.1.11.6" evidence="8"/>
<sequence length="450" mass="50690">MIEASQPKRTVYSVSELNSTVRRLLDSQFPLLWIEGEISNLAQPASGHIYFTLKDTKAQVRCAMFKGRRQLLNFKPENGQQVLIRAKAGLYEARGEFQLIAEHMEEAGDGALRRAFEILKARLTEEGLFDHSLKQPLPELPRCIGVITSATGAAIRDVLSVLKRRFPSIPVQIYPVAVQGKNAAPEISKALYRVSKSKNCDVILLVRGGGSLEDLWAFNEEQVARAIVLCDIPVVSGVGHETDVTIADFTADHRAATPSAAAELVSPDQQTFSHRIQSFQRQLIRQMQNQLSYLNEQASWLQNRLKMQHPNNQLMQQNQQLDDLNLRLQSAFQSLLADKKHDLKYSLQSLINSRPDQFIDYQKAQLEDLTGRLVYMSELSIENKRQQLANLSHTLQAISPLNTLCRGYSICRDATKKTIMSSKQLKKGDILLTQLNDGEITSKIEKIKIN</sequence>
<dbReference type="InterPro" id="IPR003753">
    <property type="entry name" value="Exonuc_VII_L"/>
</dbReference>
<evidence type="ECO:0000256" key="3">
    <source>
        <dbReference type="ARBA" id="ARBA00022801"/>
    </source>
</evidence>
<accession>A0A3B0Y3Q7</accession>
<dbReference type="InterPro" id="IPR020579">
    <property type="entry name" value="Exonuc_VII_lsu_C"/>
</dbReference>
<dbReference type="PANTHER" id="PTHR30008">
    <property type="entry name" value="EXODEOXYRIBONUCLEASE 7 LARGE SUBUNIT"/>
    <property type="match status" value="1"/>
</dbReference>
<proteinExistence type="inferred from homology"/>
<evidence type="ECO:0000259" key="6">
    <source>
        <dbReference type="Pfam" id="PF02601"/>
    </source>
</evidence>
<dbReference type="EMBL" id="UOFI01000214">
    <property type="protein sequence ID" value="VAW71043.1"/>
    <property type="molecule type" value="Genomic_DNA"/>
</dbReference>
<name>A0A3B0Y3Q7_9ZZZZ</name>
<evidence type="ECO:0000256" key="5">
    <source>
        <dbReference type="SAM" id="Coils"/>
    </source>
</evidence>
<dbReference type="InterPro" id="IPR025824">
    <property type="entry name" value="OB-fold_nuc-bd_dom"/>
</dbReference>
<evidence type="ECO:0000313" key="8">
    <source>
        <dbReference type="EMBL" id="VAW71043.1"/>
    </source>
</evidence>
<evidence type="ECO:0000256" key="2">
    <source>
        <dbReference type="ARBA" id="ARBA00022722"/>
    </source>
</evidence>
<dbReference type="Pfam" id="PF13742">
    <property type="entry name" value="tRNA_anti_2"/>
    <property type="match status" value="1"/>
</dbReference>
<keyword evidence="4" id="KW-0269">Exonuclease</keyword>
<protein>
    <submittedName>
        <fullName evidence="8">Exodeoxyribonuclease VII large subunit</fullName>
        <ecNumber evidence="8">3.1.11.6</ecNumber>
    </submittedName>
</protein>
<organism evidence="8">
    <name type="scientific">hydrothermal vent metagenome</name>
    <dbReference type="NCBI Taxonomy" id="652676"/>
    <lineage>
        <taxon>unclassified sequences</taxon>
        <taxon>metagenomes</taxon>
        <taxon>ecological metagenomes</taxon>
    </lineage>
</organism>
<dbReference type="NCBIfam" id="TIGR00237">
    <property type="entry name" value="xseA"/>
    <property type="match status" value="1"/>
</dbReference>
<gene>
    <name evidence="8" type="ORF">MNBD_GAMMA09-119</name>
</gene>
<keyword evidence="2" id="KW-0540">Nuclease</keyword>
<keyword evidence="1" id="KW-0963">Cytoplasm</keyword>
<feature type="domain" description="Exonuclease VII large subunit C-terminal" evidence="6">
    <location>
        <begin position="128"/>
        <end position="442"/>
    </location>
</feature>
<dbReference type="Pfam" id="PF02601">
    <property type="entry name" value="Exonuc_VII_L"/>
    <property type="match status" value="1"/>
</dbReference>
<evidence type="ECO:0000259" key="7">
    <source>
        <dbReference type="Pfam" id="PF13742"/>
    </source>
</evidence>
<dbReference type="GO" id="GO:0006308">
    <property type="term" value="P:DNA catabolic process"/>
    <property type="evidence" value="ECO:0007669"/>
    <property type="project" value="InterPro"/>
</dbReference>
<dbReference type="CDD" id="cd04489">
    <property type="entry name" value="ExoVII_LU_OBF"/>
    <property type="match status" value="1"/>
</dbReference>
<keyword evidence="5" id="KW-0175">Coiled coil</keyword>
<keyword evidence="3 8" id="KW-0378">Hydrolase</keyword>
<dbReference type="GO" id="GO:0009318">
    <property type="term" value="C:exodeoxyribonuclease VII complex"/>
    <property type="evidence" value="ECO:0007669"/>
    <property type="project" value="InterPro"/>
</dbReference>
<dbReference type="GO" id="GO:0008855">
    <property type="term" value="F:exodeoxyribonuclease VII activity"/>
    <property type="evidence" value="ECO:0007669"/>
    <property type="project" value="UniProtKB-EC"/>
</dbReference>
<feature type="coiled-coil region" evidence="5">
    <location>
        <begin position="284"/>
        <end position="334"/>
    </location>
</feature>
<dbReference type="PANTHER" id="PTHR30008:SF0">
    <property type="entry name" value="EXODEOXYRIBONUCLEASE 7 LARGE SUBUNIT"/>
    <property type="match status" value="1"/>
</dbReference>